<feature type="compositionally biased region" description="Basic residues" evidence="10">
    <location>
        <begin position="519"/>
        <end position="528"/>
    </location>
</feature>
<evidence type="ECO:0000256" key="4">
    <source>
        <dbReference type="ARBA" id="ARBA00022490"/>
    </source>
</evidence>
<gene>
    <name evidence="11" type="ORF">BDN70DRAFT_884425</name>
</gene>
<dbReference type="GO" id="GO:0007155">
    <property type="term" value="P:cell adhesion"/>
    <property type="evidence" value="ECO:0007669"/>
    <property type="project" value="UniProtKB-KW"/>
</dbReference>
<evidence type="ECO:0000256" key="3">
    <source>
        <dbReference type="ARBA" id="ARBA00009291"/>
    </source>
</evidence>
<feature type="region of interest" description="Disordered" evidence="10">
    <location>
        <begin position="479"/>
        <end position="532"/>
    </location>
</feature>
<keyword evidence="8" id="KW-0206">Cytoskeleton</keyword>
<keyword evidence="7 9" id="KW-0175">Coiled coil</keyword>
<feature type="compositionally biased region" description="Basic and acidic residues" evidence="10">
    <location>
        <begin position="770"/>
        <end position="781"/>
    </location>
</feature>
<evidence type="ECO:0000256" key="5">
    <source>
        <dbReference type="ARBA" id="ARBA00022889"/>
    </source>
</evidence>
<dbReference type="Pfam" id="PF11559">
    <property type="entry name" value="ADIP"/>
    <property type="match status" value="1"/>
</dbReference>
<evidence type="ECO:0000256" key="1">
    <source>
        <dbReference type="ARBA" id="ARBA00004282"/>
    </source>
</evidence>
<evidence type="ECO:0000313" key="12">
    <source>
        <dbReference type="Proteomes" id="UP000807469"/>
    </source>
</evidence>
<dbReference type="GO" id="GO:0036064">
    <property type="term" value="C:ciliary basal body"/>
    <property type="evidence" value="ECO:0007669"/>
    <property type="project" value="TreeGrafter"/>
</dbReference>
<keyword evidence="4" id="KW-0963">Cytoplasm</keyword>
<dbReference type="OrthoDB" id="312015at2759"/>
<evidence type="ECO:0000256" key="2">
    <source>
        <dbReference type="ARBA" id="ARBA00004300"/>
    </source>
</evidence>
<keyword evidence="12" id="KW-1185">Reference proteome</keyword>
<feature type="compositionally biased region" description="Basic and acidic residues" evidence="10">
    <location>
        <begin position="789"/>
        <end position="798"/>
    </location>
</feature>
<protein>
    <recommendedName>
        <fullName evidence="13">Afadin and alpha-actinin-binding-domain-containing protein</fullName>
    </recommendedName>
</protein>
<evidence type="ECO:0000256" key="9">
    <source>
        <dbReference type="SAM" id="Coils"/>
    </source>
</evidence>
<evidence type="ECO:0000256" key="6">
    <source>
        <dbReference type="ARBA" id="ARBA00022949"/>
    </source>
</evidence>
<sequence length="874" mass="95000">MTLRMVSFQFDSSLAMMATPKKLVHWDTNSPSFSNPGSPFYNGTFDSSMDSTSSLDFVNSQLVAHGYIPSPGLSLTGISKDESNRVVKCLISMLSQRVDDMSRTEELATKLRTLSYDHERMSSMYRAANDKSANAEREMNLHKSRLATSVKSLQASENAHKQTSTELQRTRTLLQGVRATHHAELKKKEKEIERIMDKWQKLADVQSKVSAAPSGIRCSNTAVLDGAEVLDRGRSFLDIALEQAEQARAQLGDENLLLRKLLVCAVNEIQSILHQAKCKLSNEHEPEPSPMTLSTLFPFAPSDAANDKLSSVLKELRDALSELSRPMPTDTKPVPQIPDDEVERLQTIITNLKEELERSQKQSLTHVAETQAMFDKFAEDHRISTGEIDNMSVELMSVPLQDEAKERLDKLRKELDMERQKFTDAAIVFGKEKAALEAERLKFLDEKRAWQVELMLAEFPPTPAPASPVRLSTSAFKLTTPKKSPHKSPHKSLHKLSPKPPQSPRRSPAKNICVGKAGSSRKAHRVSRHSLASPVKGVLSFETEYIPPLLAPSFSSTKSLAPSTSTLLPTSFVLPPPSPRATLPTEPALPPPVPESPPSPDSTTSAYTPETSPPPSGSNLLVPSTPPAAKRSFPVAKPFAMHMVHAYSPAKPSPLSRILMLADSPLTPSNGPTVDIDVSPTSGPLESVPEELDEDDGGLGFITNVPIVYQPSQARMSATELGIDSPPETPLQERKVEPNVGVPSIAQPVFGRAPVFHPDPNAKKGPIAAEKGKARAVDHGPRARTSAVSEKENKDKPPLGKSSKTVNAIAPAARKMSTAPRATVKPTPAVSTTVTTSRTSRPPIKPPVPMAAGVGPRRVLINSADAPVIAKGRK</sequence>
<dbReference type="InterPro" id="IPR021622">
    <property type="entry name" value="Afadin/alpha-actinin-bd"/>
</dbReference>
<feature type="region of interest" description="Disordered" evidence="10">
    <location>
        <begin position="571"/>
        <end position="627"/>
    </location>
</feature>
<reference evidence="11" key="1">
    <citation type="submission" date="2020-11" db="EMBL/GenBank/DDBJ databases">
        <authorList>
            <consortium name="DOE Joint Genome Institute"/>
            <person name="Ahrendt S."/>
            <person name="Riley R."/>
            <person name="Andreopoulos W."/>
            <person name="Labutti K."/>
            <person name="Pangilinan J."/>
            <person name="Ruiz-Duenas F.J."/>
            <person name="Barrasa J.M."/>
            <person name="Sanchez-Garcia M."/>
            <person name="Camarero S."/>
            <person name="Miyauchi S."/>
            <person name="Serrano A."/>
            <person name="Linde D."/>
            <person name="Babiker R."/>
            <person name="Drula E."/>
            <person name="Ayuso-Fernandez I."/>
            <person name="Pacheco R."/>
            <person name="Padilla G."/>
            <person name="Ferreira P."/>
            <person name="Barriuso J."/>
            <person name="Kellner H."/>
            <person name="Castanera R."/>
            <person name="Alfaro M."/>
            <person name="Ramirez L."/>
            <person name="Pisabarro A.G."/>
            <person name="Kuo A."/>
            <person name="Tritt A."/>
            <person name="Lipzen A."/>
            <person name="He G."/>
            <person name="Yan M."/>
            <person name="Ng V."/>
            <person name="Cullen D."/>
            <person name="Martin F."/>
            <person name="Rosso M.-N."/>
            <person name="Henrissat B."/>
            <person name="Hibbett D."/>
            <person name="Martinez A.T."/>
            <person name="Grigoriev I.V."/>
        </authorList>
    </citation>
    <scope>NUCLEOTIDE SEQUENCE</scope>
    <source>
        <strain evidence="11">CIRM-BRFM 674</strain>
    </source>
</reference>
<name>A0A9P5YUF8_9AGAR</name>
<dbReference type="PANTHER" id="PTHR46507">
    <property type="entry name" value="AFADIN- AND ALPHA-ACTININ-BINDING PROTEIN"/>
    <property type="match status" value="1"/>
</dbReference>
<dbReference type="GO" id="GO:0035735">
    <property type="term" value="P:intraciliary transport involved in cilium assembly"/>
    <property type="evidence" value="ECO:0007669"/>
    <property type="project" value="TreeGrafter"/>
</dbReference>
<organism evidence="11 12">
    <name type="scientific">Pholiota conissans</name>
    <dbReference type="NCBI Taxonomy" id="109636"/>
    <lineage>
        <taxon>Eukaryota</taxon>
        <taxon>Fungi</taxon>
        <taxon>Dikarya</taxon>
        <taxon>Basidiomycota</taxon>
        <taxon>Agaricomycotina</taxon>
        <taxon>Agaricomycetes</taxon>
        <taxon>Agaricomycetidae</taxon>
        <taxon>Agaricales</taxon>
        <taxon>Agaricineae</taxon>
        <taxon>Strophariaceae</taxon>
        <taxon>Pholiota</taxon>
    </lineage>
</organism>
<evidence type="ECO:0000256" key="7">
    <source>
        <dbReference type="ARBA" id="ARBA00023054"/>
    </source>
</evidence>
<feature type="compositionally biased region" description="Low complexity" evidence="10">
    <location>
        <begin position="822"/>
        <end position="842"/>
    </location>
</feature>
<keyword evidence="5" id="KW-0130">Cell adhesion</keyword>
<dbReference type="InterPro" id="IPR052300">
    <property type="entry name" value="Adhesion_Centrosome_assoc"/>
</dbReference>
<feature type="coiled-coil region" evidence="9">
    <location>
        <begin position="118"/>
        <end position="145"/>
    </location>
</feature>
<evidence type="ECO:0000256" key="8">
    <source>
        <dbReference type="ARBA" id="ARBA00023212"/>
    </source>
</evidence>
<feature type="region of interest" description="Disordered" evidence="10">
    <location>
        <begin position="753"/>
        <end position="853"/>
    </location>
</feature>
<dbReference type="EMBL" id="MU155360">
    <property type="protein sequence ID" value="KAF9474824.1"/>
    <property type="molecule type" value="Genomic_DNA"/>
</dbReference>
<dbReference type="AlphaFoldDB" id="A0A9P5YUF8"/>
<comment type="caution">
    <text evidence="11">The sequence shown here is derived from an EMBL/GenBank/DDBJ whole genome shotgun (WGS) entry which is preliminary data.</text>
</comment>
<dbReference type="Proteomes" id="UP000807469">
    <property type="component" value="Unassembled WGS sequence"/>
</dbReference>
<feature type="compositionally biased region" description="Basic residues" evidence="10">
    <location>
        <begin position="483"/>
        <end position="497"/>
    </location>
</feature>
<comment type="similarity">
    <text evidence="3">Belongs to the ADIP family.</text>
</comment>
<keyword evidence="6" id="KW-0965">Cell junction</keyword>
<evidence type="ECO:0008006" key="13">
    <source>
        <dbReference type="Google" id="ProtNLM"/>
    </source>
</evidence>
<evidence type="ECO:0000256" key="10">
    <source>
        <dbReference type="SAM" id="MobiDB-lite"/>
    </source>
</evidence>
<comment type="subcellular location">
    <subcellularLocation>
        <location evidence="1">Cell junction</location>
    </subcellularLocation>
    <subcellularLocation>
        <location evidence="2">Cytoplasm</location>
        <location evidence="2">Cytoskeleton</location>
        <location evidence="2">Microtubule organizing center</location>
        <location evidence="2">Centrosome</location>
    </subcellularLocation>
</comment>
<accession>A0A9P5YUF8</accession>
<dbReference type="PANTHER" id="PTHR46507:SF4">
    <property type="entry name" value="SSX FAMILY MEMBER 2 INTERACTING PROTEIN"/>
    <property type="match status" value="1"/>
</dbReference>
<proteinExistence type="inferred from homology"/>
<evidence type="ECO:0000313" key="11">
    <source>
        <dbReference type="EMBL" id="KAF9474824.1"/>
    </source>
</evidence>
<feature type="compositionally biased region" description="Pro residues" evidence="10">
    <location>
        <begin position="587"/>
        <end position="600"/>
    </location>
</feature>